<evidence type="ECO:0000313" key="3">
    <source>
        <dbReference type="EMBL" id="KAK4109946.1"/>
    </source>
</evidence>
<reference evidence="3" key="1">
    <citation type="journal article" date="2023" name="Mol. Phylogenet. Evol.">
        <title>Genome-scale phylogeny and comparative genomics of the fungal order Sordariales.</title>
        <authorList>
            <person name="Hensen N."/>
            <person name="Bonometti L."/>
            <person name="Westerberg I."/>
            <person name="Brannstrom I.O."/>
            <person name="Guillou S."/>
            <person name="Cros-Aarteil S."/>
            <person name="Calhoun S."/>
            <person name="Haridas S."/>
            <person name="Kuo A."/>
            <person name="Mondo S."/>
            <person name="Pangilinan J."/>
            <person name="Riley R."/>
            <person name="LaButti K."/>
            <person name="Andreopoulos B."/>
            <person name="Lipzen A."/>
            <person name="Chen C."/>
            <person name="Yan M."/>
            <person name="Daum C."/>
            <person name="Ng V."/>
            <person name="Clum A."/>
            <person name="Steindorff A."/>
            <person name="Ohm R.A."/>
            <person name="Martin F."/>
            <person name="Silar P."/>
            <person name="Natvig D.O."/>
            <person name="Lalanne C."/>
            <person name="Gautier V."/>
            <person name="Ament-Velasquez S.L."/>
            <person name="Kruys A."/>
            <person name="Hutchinson M.I."/>
            <person name="Powell A.J."/>
            <person name="Barry K."/>
            <person name="Miller A.N."/>
            <person name="Grigoriev I.V."/>
            <person name="Debuchy R."/>
            <person name="Gladieux P."/>
            <person name="Hiltunen Thoren M."/>
            <person name="Johannesson H."/>
        </authorList>
    </citation>
    <scope>NUCLEOTIDE SEQUENCE</scope>
    <source>
        <strain evidence="3">CBS 508.74</strain>
    </source>
</reference>
<feature type="compositionally biased region" description="Low complexity" evidence="1">
    <location>
        <begin position="473"/>
        <end position="487"/>
    </location>
</feature>
<reference evidence="3" key="2">
    <citation type="submission" date="2023-05" db="EMBL/GenBank/DDBJ databases">
        <authorList>
            <consortium name="Lawrence Berkeley National Laboratory"/>
            <person name="Steindorff A."/>
            <person name="Hensen N."/>
            <person name="Bonometti L."/>
            <person name="Westerberg I."/>
            <person name="Brannstrom I.O."/>
            <person name="Guillou S."/>
            <person name="Cros-Aarteil S."/>
            <person name="Calhoun S."/>
            <person name="Haridas S."/>
            <person name="Kuo A."/>
            <person name="Mondo S."/>
            <person name="Pangilinan J."/>
            <person name="Riley R."/>
            <person name="Labutti K."/>
            <person name="Andreopoulos B."/>
            <person name="Lipzen A."/>
            <person name="Chen C."/>
            <person name="Yanf M."/>
            <person name="Daum C."/>
            <person name="Ng V."/>
            <person name="Clum A."/>
            <person name="Ohm R."/>
            <person name="Martin F."/>
            <person name="Silar P."/>
            <person name="Natvig D."/>
            <person name="Lalanne C."/>
            <person name="Gautier V."/>
            <person name="Ament-Velasquez S.L."/>
            <person name="Kruys A."/>
            <person name="Hutchinson M.I."/>
            <person name="Powell A.J."/>
            <person name="Barry K."/>
            <person name="Miller A.N."/>
            <person name="Grigoriev I.V."/>
            <person name="Debuchy R."/>
            <person name="Gladieux P."/>
            <person name="Thoren M.H."/>
            <person name="Johannesson H."/>
        </authorList>
    </citation>
    <scope>NUCLEOTIDE SEQUENCE</scope>
    <source>
        <strain evidence="3">CBS 508.74</strain>
    </source>
</reference>
<sequence length="613" mass="66825">MGGSKQPFMYEPVMKDDERFPTKPFDPKAVTRASYEAKKPKPKPKGPLVSFNRHPDAHAVPTGRSRYRPLGRRTKGWIKGMRTVQLLLRIPEVVGAVGLVVVMSMSGLIGWVMGATLGVVILHCLYSIFHHARPAGARTPGSSAAYQLFSAVSDLCVLPLYAYGALTTRDRMAGWTAQPPENPNIVKYMAPAVYYGLIGAGGLHVLSLAISLWLGFMFRRISRMPPDMNPLEANLTSRVHKRNKSSVVTTSTYSDNEKRPDSQSYDDLSRPPSIPFMHTRQGSQTSIGTRDSRVDLPSRQYQITPSNRSSAASASDLNLKRMSAPPASSQRGSYIGVPPGETDISSRPSSVYSSRPSTGTVPSYRAEPTAPASPTAQPRSAKFTETWYASESLINRTQQRKRAMNNQNRATNRHSAYESFRRQDLDLSGSDSEGEGRGNHYTASSSQEQEEDHHHHPNPLRSNPTLSPPTSPPSSTSSTQPATAPSPTKRPRTPFSRLRDSVLRRSLHPDDDHATATGDITDEKKTTAYRNRDSSIQPDADFSFYAKPYGELKPGTPPIMVGSGNANGNGNGRQVSSGNDLGGGMYGNGGRYRGVSGKLAEEGRVGVGGYTFQ</sequence>
<keyword evidence="2" id="KW-0812">Transmembrane</keyword>
<evidence type="ECO:0000313" key="4">
    <source>
        <dbReference type="Proteomes" id="UP001302812"/>
    </source>
</evidence>
<keyword evidence="2" id="KW-0472">Membrane</keyword>
<dbReference type="Proteomes" id="UP001302812">
    <property type="component" value="Unassembled WGS sequence"/>
</dbReference>
<feature type="region of interest" description="Disordered" evidence="1">
    <location>
        <begin position="1"/>
        <end position="55"/>
    </location>
</feature>
<protein>
    <submittedName>
        <fullName evidence="3">Uncharacterized protein</fullName>
    </submittedName>
</protein>
<feature type="region of interest" description="Disordered" evidence="1">
    <location>
        <begin position="232"/>
        <end position="382"/>
    </location>
</feature>
<evidence type="ECO:0000256" key="2">
    <source>
        <dbReference type="SAM" id="Phobius"/>
    </source>
</evidence>
<feature type="compositionally biased region" description="Low complexity" evidence="1">
    <location>
        <begin position="345"/>
        <end position="357"/>
    </location>
</feature>
<feature type="compositionally biased region" description="Basic and acidic residues" evidence="1">
    <location>
        <begin position="415"/>
        <end position="425"/>
    </location>
</feature>
<comment type="caution">
    <text evidence="3">The sequence shown here is derived from an EMBL/GenBank/DDBJ whole genome shotgun (WGS) entry which is preliminary data.</text>
</comment>
<feature type="compositionally biased region" description="Polar residues" evidence="1">
    <location>
        <begin position="404"/>
        <end position="414"/>
    </location>
</feature>
<dbReference type="RefSeq" id="XP_064667516.1">
    <property type="nucleotide sequence ID" value="XM_064812734.1"/>
</dbReference>
<feature type="compositionally biased region" description="Basic and acidic residues" evidence="1">
    <location>
        <begin position="521"/>
        <end position="533"/>
    </location>
</feature>
<keyword evidence="2" id="KW-1133">Transmembrane helix</keyword>
<name>A0AAN6TA47_9PEZI</name>
<feature type="compositionally biased region" description="Polar residues" evidence="1">
    <location>
        <begin position="299"/>
        <end position="316"/>
    </location>
</feature>
<evidence type="ECO:0000256" key="1">
    <source>
        <dbReference type="SAM" id="MobiDB-lite"/>
    </source>
</evidence>
<feature type="compositionally biased region" description="Basic and acidic residues" evidence="1">
    <location>
        <begin position="497"/>
        <end position="514"/>
    </location>
</feature>
<feature type="compositionally biased region" description="Polar residues" evidence="1">
    <location>
        <begin position="280"/>
        <end position="289"/>
    </location>
</feature>
<proteinExistence type="predicted"/>
<keyword evidence="4" id="KW-1185">Reference proteome</keyword>
<feature type="transmembrane region" description="Helical" evidence="2">
    <location>
        <begin position="192"/>
        <end position="218"/>
    </location>
</feature>
<organism evidence="3 4">
    <name type="scientific">Canariomyces notabilis</name>
    <dbReference type="NCBI Taxonomy" id="2074819"/>
    <lineage>
        <taxon>Eukaryota</taxon>
        <taxon>Fungi</taxon>
        <taxon>Dikarya</taxon>
        <taxon>Ascomycota</taxon>
        <taxon>Pezizomycotina</taxon>
        <taxon>Sordariomycetes</taxon>
        <taxon>Sordariomycetidae</taxon>
        <taxon>Sordariales</taxon>
        <taxon>Chaetomiaceae</taxon>
        <taxon>Canariomyces</taxon>
    </lineage>
</organism>
<feature type="region of interest" description="Disordered" evidence="1">
    <location>
        <begin position="398"/>
        <end position="540"/>
    </location>
</feature>
<dbReference type="GeneID" id="89936859"/>
<dbReference type="EMBL" id="MU853353">
    <property type="protein sequence ID" value="KAK4109946.1"/>
    <property type="molecule type" value="Genomic_DNA"/>
</dbReference>
<dbReference type="AlphaFoldDB" id="A0AAN6TA47"/>
<gene>
    <name evidence="3" type="ORF">N656DRAFT_736904</name>
</gene>
<feature type="compositionally biased region" description="Polar residues" evidence="1">
    <location>
        <begin position="245"/>
        <end position="254"/>
    </location>
</feature>
<feature type="transmembrane region" description="Helical" evidence="2">
    <location>
        <begin position="111"/>
        <end position="132"/>
    </location>
</feature>
<accession>A0AAN6TA47</accession>
<feature type="transmembrane region" description="Helical" evidence="2">
    <location>
        <begin position="144"/>
        <end position="163"/>
    </location>
</feature>